<dbReference type="Pfam" id="PF03567">
    <property type="entry name" value="Sulfotransfer_2"/>
    <property type="match status" value="1"/>
</dbReference>
<keyword evidence="9" id="KW-0119">Carbohydrate metabolism</keyword>
<keyword evidence="9" id="KW-0735">Signal-anchor</keyword>
<keyword evidence="5" id="KW-1133">Transmembrane helix</keyword>
<reference evidence="10 11" key="1">
    <citation type="submission" date="2021-04" db="EMBL/GenBank/DDBJ databases">
        <authorList>
            <person name="Bliznina A."/>
        </authorList>
    </citation>
    <scope>NUCLEOTIDE SEQUENCE [LARGE SCALE GENOMIC DNA]</scope>
</reference>
<keyword evidence="8 9" id="KW-0325">Glycoprotein</keyword>
<dbReference type="InterPro" id="IPR018011">
    <property type="entry name" value="Carb_sulfotrans_8-10"/>
</dbReference>
<keyword evidence="3 9" id="KW-0808">Transferase</keyword>
<keyword evidence="11" id="KW-1185">Reference proteome</keyword>
<evidence type="ECO:0000256" key="7">
    <source>
        <dbReference type="ARBA" id="ARBA00023136"/>
    </source>
</evidence>
<name>A0ABN7TBC6_OIKDI</name>
<dbReference type="EC" id="2.8.2.-" evidence="9"/>
<dbReference type="EMBL" id="OU015567">
    <property type="protein sequence ID" value="CAG5114345.1"/>
    <property type="molecule type" value="Genomic_DNA"/>
</dbReference>
<evidence type="ECO:0000256" key="6">
    <source>
        <dbReference type="ARBA" id="ARBA00023034"/>
    </source>
</evidence>
<comment type="subcellular location">
    <subcellularLocation>
        <location evidence="1 9">Golgi apparatus membrane</location>
        <topology evidence="1 9">Single-pass type II membrane protein</topology>
    </subcellularLocation>
</comment>
<dbReference type="InterPro" id="IPR005331">
    <property type="entry name" value="Sulfotransferase"/>
</dbReference>
<protein>
    <recommendedName>
        <fullName evidence="9">Carbohydrate sulfotransferase</fullName>
        <ecNumber evidence="9">2.8.2.-</ecNumber>
    </recommendedName>
</protein>
<evidence type="ECO:0000256" key="4">
    <source>
        <dbReference type="ARBA" id="ARBA00022692"/>
    </source>
</evidence>
<evidence type="ECO:0000256" key="8">
    <source>
        <dbReference type="ARBA" id="ARBA00023180"/>
    </source>
</evidence>
<dbReference type="PANTHER" id="PTHR12137:SF54">
    <property type="entry name" value="CARBOHYDRATE SULFOTRANSFERASE"/>
    <property type="match status" value="1"/>
</dbReference>
<dbReference type="PANTHER" id="PTHR12137">
    <property type="entry name" value="CARBOHYDRATE SULFOTRANSFERASE"/>
    <property type="match status" value="1"/>
</dbReference>
<evidence type="ECO:0000256" key="3">
    <source>
        <dbReference type="ARBA" id="ARBA00022679"/>
    </source>
</evidence>
<gene>
    <name evidence="10" type="ORF">OKIOD_LOCUS17169</name>
</gene>
<evidence type="ECO:0000256" key="2">
    <source>
        <dbReference type="ARBA" id="ARBA00006339"/>
    </source>
</evidence>
<evidence type="ECO:0000256" key="1">
    <source>
        <dbReference type="ARBA" id="ARBA00004323"/>
    </source>
</evidence>
<comment type="similarity">
    <text evidence="2 9">Belongs to the sulfotransferase 2 family.</text>
</comment>
<evidence type="ECO:0000313" key="11">
    <source>
        <dbReference type="Proteomes" id="UP001158576"/>
    </source>
</evidence>
<dbReference type="Proteomes" id="UP001158576">
    <property type="component" value="Chromosome 2"/>
</dbReference>
<organism evidence="10 11">
    <name type="scientific">Oikopleura dioica</name>
    <name type="common">Tunicate</name>
    <dbReference type="NCBI Taxonomy" id="34765"/>
    <lineage>
        <taxon>Eukaryota</taxon>
        <taxon>Metazoa</taxon>
        <taxon>Chordata</taxon>
        <taxon>Tunicata</taxon>
        <taxon>Appendicularia</taxon>
        <taxon>Copelata</taxon>
        <taxon>Oikopleuridae</taxon>
        <taxon>Oikopleura</taxon>
    </lineage>
</organism>
<keyword evidence="6 9" id="KW-0333">Golgi apparatus</keyword>
<keyword evidence="7" id="KW-0472">Membrane</keyword>
<keyword evidence="4" id="KW-0812">Transmembrane</keyword>
<evidence type="ECO:0000313" key="10">
    <source>
        <dbReference type="EMBL" id="CAG5114345.1"/>
    </source>
</evidence>
<proteinExistence type="inferred from homology"/>
<evidence type="ECO:0000256" key="5">
    <source>
        <dbReference type="ARBA" id="ARBA00022989"/>
    </source>
</evidence>
<sequence length="361" mass="41633">MNGGFPIFPCNFNFNRTTLFYVVFAMTVLFGMQSLENEEEQYIQKIHSFFISSDLMISVPNKCASQYIFQMAFKLLELPKNLIEEKKPGQPYSYRSAVRFVNHRIKGQKLVNDCRSALKVLVVRHPILRLASAWNDKFNIKNKGGPGIRYGLNLLLRAKSFRYFVTEKQFIMEQLYDKYYVPETTYGSTQQIPCYPLVRHFGANNKKVPDSCLEFENLKHIGDEDHIISFPRFVKFILQHDLATLDPHFSPITGPATKGGVRNTCLFNKYDAIVDVGNLFSELSEVFDALPQIEIPAGYEDIRHQAVGGFASTDENSAIQERIDALMKDISIPTRNKLFKAYERDFTLFGYKWNTETNEIF</sequence>
<evidence type="ECO:0000256" key="9">
    <source>
        <dbReference type="RuleBase" id="RU364020"/>
    </source>
</evidence>
<accession>A0ABN7TBC6</accession>